<evidence type="ECO:0000256" key="3">
    <source>
        <dbReference type="ARBA" id="ARBA00022763"/>
    </source>
</evidence>
<dbReference type="GO" id="GO:0003697">
    <property type="term" value="F:single-stranded DNA binding"/>
    <property type="evidence" value="ECO:0007669"/>
    <property type="project" value="InterPro"/>
</dbReference>
<evidence type="ECO:0000256" key="4">
    <source>
        <dbReference type="ARBA" id="ARBA00022801"/>
    </source>
</evidence>
<keyword evidence="7" id="KW-0456">Lyase</keyword>
<evidence type="ECO:0000256" key="6">
    <source>
        <dbReference type="ARBA" id="ARBA00023125"/>
    </source>
</evidence>
<evidence type="ECO:0000313" key="9">
    <source>
        <dbReference type="EMBL" id="SFF27096.1"/>
    </source>
</evidence>
<dbReference type="GO" id="GO:0016829">
    <property type="term" value="F:lyase activity"/>
    <property type="evidence" value="ECO:0007669"/>
    <property type="project" value="UniProtKB-KW"/>
</dbReference>
<evidence type="ECO:0000256" key="5">
    <source>
        <dbReference type="ARBA" id="ARBA00023124"/>
    </source>
</evidence>
<reference evidence="10" key="1">
    <citation type="submission" date="2016-10" db="EMBL/GenBank/DDBJ databases">
        <authorList>
            <person name="Varghese N."/>
            <person name="Submissions S."/>
        </authorList>
    </citation>
    <scope>NUCLEOTIDE SEQUENCE [LARGE SCALE GENOMIC DNA]</scope>
    <source>
        <strain evidence="10">CGMCC 1.9227</strain>
    </source>
</reference>
<dbReference type="Proteomes" id="UP000198596">
    <property type="component" value="Unassembled WGS sequence"/>
</dbReference>
<proteinExistence type="inferred from homology"/>
<dbReference type="Pfam" id="PF02586">
    <property type="entry name" value="SRAP"/>
    <property type="match status" value="1"/>
</dbReference>
<dbReference type="PANTHER" id="PTHR13604">
    <property type="entry name" value="DC12-RELATED"/>
    <property type="match status" value="1"/>
</dbReference>
<dbReference type="InterPro" id="IPR036590">
    <property type="entry name" value="SRAP-like"/>
</dbReference>
<dbReference type="GO" id="GO:0006508">
    <property type="term" value="P:proteolysis"/>
    <property type="evidence" value="ECO:0007669"/>
    <property type="project" value="UniProtKB-KW"/>
</dbReference>
<keyword evidence="10" id="KW-1185">Reference proteome</keyword>
<comment type="similarity">
    <text evidence="1 8">Belongs to the SOS response-associated peptidase family.</text>
</comment>
<dbReference type="SUPFAM" id="SSF143081">
    <property type="entry name" value="BB1717-like"/>
    <property type="match status" value="1"/>
</dbReference>
<keyword evidence="2 8" id="KW-0645">Protease</keyword>
<dbReference type="GO" id="GO:0106300">
    <property type="term" value="P:protein-DNA covalent cross-linking repair"/>
    <property type="evidence" value="ECO:0007669"/>
    <property type="project" value="InterPro"/>
</dbReference>
<dbReference type="STRING" id="935223.SAMN04488131_11359"/>
<dbReference type="Gene3D" id="3.90.1680.10">
    <property type="entry name" value="SOS response associated peptidase-like"/>
    <property type="match status" value="1"/>
</dbReference>
<accession>A0A1I2HEE5</accession>
<gene>
    <name evidence="9" type="ORF">SAMN04488131_11359</name>
</gene>
<dbReference type="InterPro" id="IPR003738">
    <property type="entry name" value="SRAP"/>
</dbReference>
<evidence type="ECO:0000256" key="7">
    <source>
        <dbReference type="ARBA" id="ARBA00023239"/>
    </source>
</evidence>
<evidence type="ECO:0000256" key="2">
    <source>
        <dbReference type="ARBA" id="ARBA00022670"/>
    </source>
</evidence>
<sequence length="235" mass="27705">MRFRCQINHNRRGCECNFKRTRKLINIENSMCFHSKQTKLALKVESRFNATIDNPVEFKPSANINGFEYPKTPVIIDEKPNIITQYNWGLIPAWAKDEEIKKFTLNAKIERVNEKPSFKNSVDKRCLVIANGYYEWQWLDPKGKEKQKYELRLASEELFAFAGLYSHWVDKETGEIKNTYTILTTEANTLLAEIYNHKKRMPVVLKREEESKWLNHEPIEHFAFPYSADLIAVKL</sequence>
<keyword evidence="3" id="KW-0227">DNA damage</keyword>
<evidence type="ECO:0000256" key="1">
    <source>
        <dbReference type="ARBA" id="ARBA00008136"/>
    </source>
</evidence>
<protein>
    <recommendedName>
        <fullName evidence="8">Abasic site processing protein</fullName>
        <ecNumber evidence="8">3.4.-.-</ecNumber>
    </recommendedName>
</protein>
<organism evidence="9 10">
    <name type="scientific">Flavobacterium xueshanense</name>
    <dbReference type="NCBI Taxonomy" id="935223"/>
    <lineage>
        <taxon>Bacteria</taxon>
        <taxon>Pseudomonadati</taxon>
        <taxon>Bacteroidota</taxon>
        <taxon>Flavobacteriia</taxon>
        <taxon>Flavobacteriales</taxon>
        <taxon>Flavobacteriaceae</taxon>
        <taxon>Flavobacterium</taxon>
    </lineage>
</organism>
<evidence type="ECO:0000313" key="10">
    <source>
        <dbReference type="Proteomes" id="UP000198596"/>
    </source>
</evidence>
<dbReference type="AlphaFoldDB" id="A0A1I2HEE5"/>
<keyword evidence="6" id="KW-0238">DNA-binding</keyword>
<dbReference type="EMBL" id="FONQ01000013">
    <property type="protein sequence ID" value="SFF27096.1"/>
    <property type="molecule type" value="Genomic_DNA"/>
</dbReference>
<name>A0A1I2HEE5_9FLAO</name>
<dbReference type="EC" id="3.4.-.-" evidence="8"/>
<keyword evidence="4 8" id="KW-0378">Hydrolase</keyword>
<dbReference type="GO" id="GO:0008233">
    <property type="term" value="F:peptidase activity"/>
    <property type="evidence" value="ECO:0007669"/>
    <property type="project" value="UniProtKB-KW"/>
</dbReference>
<dbReference type="PANTHER" id="PTHR13604:SF0">
    <property type="entry name" value="ABASIC SITE PROCESSING PROTEIN HMCES"/>
    <property type="match status" value="1"/>
</dbReference>
<keyword evidence="5" id="KW-0190">Covalent protein-DNA linkage</keyword>
<evidence type="ECO:0000256" key="8">
    <source>
        <dbReference type="RuleBase" id="RU364100"/>
    </source>
</evidence>